<dbReference type="GO" id="GO:0005829">
    <property type="term" value="C:cytosol"/>
    <property type="evidence" value="ECO:0007669"/>
    <property type="project" value="TreeGrafter"/>
</dbReference>
<dbReference type="STRING" id="477641.MODMU_3831"/>
<dbReference type="Pfam" id="PF01584">
    <property type="entry name" value="CheW"/>
    <property type="match status" value="3"/>
</dbReference>
<feature type="domain" description="CheW-like" evidence="1">
    <location>
        <begin position="16"/>
        <end position="155"/>
    </location>
</feature>
<dbReference type="OrthoDB" id="3276128at2"/>
<dbReference type="EMBL" id="FO203431">
    <property type="protein sequence ID" value="CCH89235.1"/>
    <property type="molecule type" value="Genomic_DNA"/>
</dbReference>
<organism evidence="2 3">
    <name type="scientific">Modestobacter italicus (strain DSM 44449 / CECT 9708 / BC 501)</name>
    <dbReference type="NCBI Taxonomy" id="2732864"/>
    <lineage>
        <taxon>Bacteria</taxon>
        <taxon>Bacillati</taxon>
        <taxon>Actinomycetota</taxon>
        <taxon>Actinomycetes</taxon>
        <taxon>Geodermatophilales</taxon>
        <taxon>Geodermatophilaceae</taxon>
        <taxon>Modestobacter</taxon>
    </lineage>
</organism>
<evidence type="ECO:0000259" key="1">
    <source>
        <dbReference type="PROSITE" id="PS50851"/>
    </source>
</evidence>
<dbReference type="PANTHER" id="PTHR22617:SF23">
    <property type="entry name" value="CHEMOTAXIS PROTEIN CHEW"/>
    <property type="match status" value="1"/>
</dbReference>
<name>I4F0S2_MODI5</name>
<keyword evidence="3" id="KW-1185">Reference proteome</keyword>
<dbReference type="KEGG" id="mmar:MODMU_3831"/>
<proteinExistence type="predicted"/>
<reference evidence="2 3" key="1">
    <citation type="journal article" date="2012" name="J. Bacteriol.">
        <title>Genome Sequence of Radiation-Resistant Modestobacter marinus Strain BC501, a Representative Actinobacterium That Thrives on Calcareous Stone Surfaces.</title>
        <authorList>
            <person name="Normand P."/>
            <person name="Gury J."/>
            <person name="Pujic P."/>
            <person name="Chouaia B."/>
            <person name="Crotti E."/>
            <person name="Brusetti L."/>
            <person name="Daffonchio D."/>
            <person name="Vacherie B."/>
            <person name="Barbe V."/>
            <person name="Medigue C."/>
            <person name="Calteau A."/>
            <person name="Ghodhbane-Gtari F."/>
            <person name="Essoussi I."/>
            <person name="Nouioui I."/>
            <person name="Abbassi-Ghozzi I."/>
            <person name="Gtari M."/>
        </authorList>
    </citation>
    <scope>NUCLEOTIDE SEQUENCE [LARGE SCALE GENOMIC DNA]</scope>
    <source>
        <strain evidence="3">BC 501</strain>
    </source>
</reference>
<dbReference type="Gene3D" id="2.30.30.40">
    <property type="entry name" value="SH3 Domains"/>
    <property type="match status" value="1"/>
</dbReference>
<dbReference type="SMART" id="SM00260">
    <property type="entry name" value="CheW"/>
    <property type="match status" value="2"/>
</dbReference>
<dbReference type="PANTHER" id="PTHR22617">
    <property type="entry name" value="CHEMOTAXIS SENSOR HISTIDINE KINASE-RELATED"/>
    <property type="match status" value="1"/>
</dbReference>
<dbReference type="Proteomes" id="UP000006461">
    <property type="component" value="Chromosome"/>
</dbReference>
<dbReference type="OMA" id="HYLVFEC"/>
<accession>I4F0S2</accession>
<sequence length="505" mass="52745">MAITREGVEARSADADVVYGLLRLAGMDVALPLSALREVVPCPAELTRLPAAVPGLLGAIELRRLVLPVLDLHAALGRPEDRRVDQVVVVLADEGRVLGLLADEVQGICRVPADVLVAAQATGGGLLFSHTFRHPETGRAHSVLDAGAVLDLPGVPTVTDRSRTVDTARGDGVGAISRRTLTVLRCGAYRLAIDAAHVHTTVPTPQLRPSVLTSRLCPGSVVYDDREVPVIDPLVLLGLGELPAADTGAGLVLDLESGYVVLALSELLELAYVDPDDVLPVPSFGLPRADLLAGMVEVGGIGDCLVLDGANLMTDPQLSGFAAVNTAVESARSGDDTAVIAAAATAGGAPPYLTYSIGVDLATRLEQISEILPFPDALTRTSVPGLLGLVTHRRAVVPVLCLSTLLGREQREVGPSTCLLLAEVDDRPVAFAVDALRSIAPLTWTDAEQASRGTADDRGSTLRSAPLVRVGEDSRLLPELDLRAVARRFISTADVLTAPEAALVV</sequence>
<evidence type="ECO:0000313" key="2">
    <source>
        <dbReference type="EMBL" id="CCH89235.1"/>
    </source>
</evidence>
<dbReference type="HOGENOM" id="CLU_040928_1_0_11"/>
<protein>
    <submittedName>
        <fullName evidence="2">Chemotaxis CheW protein</fullName>
    </submittedName>
</protein>
<feature type="domain" description="CheW-like" evidence="1">
    <location>
        <begin position="339"/>
        <end position="491"/>
    </location>
</feature>
<gene>
    <name evidence="2" type="ordered locus">MODMU_3831</name>
</gene>
<dbReference type="AlphaFoldDB" id="I4F0S2"/>
<dbReference type="SUPFAM" id="SSF50341">
    <property type="entry name" value="CheW-like"/>
    <property type="match status" value="3"/>
</dbReference>
<evidence type="ECO:0000313" key="3">
    <source>
        <dbReference type="Proteomes" id="UP000006461"/>
    </source>
</evidence>
<feature type="domain" description="CheW-like" evidence="1">
    <location>
        <begin position="178"/>
        <end position="318"/>
    </location>
</feature>
<dbReference type="InterPro" id="IPR039315">
    <property type="entry name" value="CheW"/>
</dbReference>
<dbReference type="GO" id="GO:0006935">
    <property type="term" value="P:chemotaxis"/>
    <property type="evidence" value="ECO:0007669"/>
    <property type="project" value="InterPro"/>
</dbReference>
<dbReference type="eggNOG" id="COG0835">
    <property type="taxonomic scope" value="Bacteria"/>
</dbReference>
<dbReference type="InterPro" id="IPR036061">
    <property type="entry name" value="CheW-like_dom_sf"/>
</dbReference>
<dbReference type="Gene3D" id="2.40.50.180">
    <property type="entry name" value="CheA-289, Domain 4"/>
    <property type="match status" value="2"/>
</dbReference>
<dbReference type="InterPro" id="IPR002545">
    <property type="entry name" value="CheW-lke_dom"/>
</dbReference>
<dbReference type="PROSITE" id="PS50851">
    <property type="entry name" value="CHEW"/>
    <property type="match status" value="3"/>
</dbReference>
<dbReference type="GO" id="GO:0007165">
    <property type="term" value="P:signal transduction"/>
    <property type="evidence" value="ECO:0007669"/>
    <property type="project" value="InterPro"/>
</dbReference>